<dbReference type="PANTHER" id="PTHR15949">
    <property type="entry name" value="TESTIS-EXPRESSED PROTEIN 264"/>
    <property type="match status" value="1"/>
</dbReference>
<keyword evidence="1" id="KW-0812">Transmembrane</keyword>
<comment type="caution">
    <text evidence="3">The sequence shown here is derived from an EMBL/GenBank/DDBJ whole genome shotgun (WGS) entry which is preliminary data.</text>
</comment>
<dbReference type="PANTHER" id="PTHR15949:SF3">
    <property type="entry name" value="TESTIS-EXPRESSED PROTEIN 264"/>
    <property type="match status" value="1"/>
</dbReference>
<dbReference type="SUPFAM" id="SSF55136">
    <property type="entry name" value="Probable bacterial effector-binding domain"/>
    <property type="match status" value="1"/>
</dbReference>
<organism evidence="3 4">
    <name type="scientific">Leptospira hartskeerlii</name>
    <dbReference type="NCBI Taxonomy" id="2023177"/>
    <lineage>
        <taxon>Bacteria</taxon>
        <taxon>Pseudomonadati</taxon>
        <taxon>Spirochaetota</taxon>
        <taxon>Spirochaetia</taxon>
        <taxon>Leptospirales</taxon>
        <taxon>Leptospiraceae</taxon>
        <taxon>Leptospira</taxon>
    </lineage>
</organism>
<gene>
    <name evidence="3" type="ORF">CH357_09160</name>
</gene>
<dbReference type="EMBL" id="NPDN01000004">
    <property type="protein sequence ID" value="PJZ25796.1"/>
    <property type="molecule type" value="Genomic_DNA"/>
</dbReference>
<evidence type="ECO:0000256" key="1">
    <source>
        <dbReference type="SAM" id="Phobius"/>
    </source>
</evidence>
<accession>A0A2M9XDL8</accession>
<proteinExistence type="predicted"/>
<dbReference type="Pfam" id="PF06445">
    <property type="entry name" value="GyrI-like"/>
    <property type="match status" value="1"/>
</dbReference>
<evidence type="ECO:0000313" key="3">
    <source>
        <dbReference type="EMBL" id="PJZ25796.1"/>
    </source>
</evidence>
<protein>
    <submittedName>
        <fullName evidence="3">Small molecule-binding protein</fullName>
    </submittedName>
</protein>
<keyword evidence="4" id="KW-1185">Reference proteome</keyword>
<dbReference type="OrthoDB" id="282744at2"/>
<dbReference type="Gene3D" id="3.20.80.10">
    <property type="entry name" value="Regulatory factor, effector binding domain"/>
    <property type="match status" value="1"/>
</dbReference>
<dbReference type="InterPro" id="IPR010499">
    <property type="entry name" value="AraC_E-bd"/>
</dbReference>
<keyword evidence="1" id="KW-1133">Transmembrane helix</keyword>
<dbReference type="AlphaFoldDB" id="A0A2M9XDL8"/>
<dbReference type="InterPro" id="IPR029442">
    <property type="entry name" value="GyrI-like"/>
</dbReference>
<evidence type="ECO:0000259" key="2">
    <source>
        <dbReference type="SMART" id="SM00871"/>
    </source>
</evidence>
<dbReference type="InterPro" id="IPR011256">
    <property type="entry name" value="Reg_factor_effector_dom_sf"/>
</dbReference>
<keyword evidence="1" id="KW-0472">Membrane</keyword>
<dbReference type="Proteomes" id="UP000232196">
    <property type="component" value="Unassembled WGS sequence"/>
</dbReference>
<feature type="domain" description="AraC effector-binding" evidence="2">
    <location>
        <begin position="30"/>
        <end position="183"/>
    </location>
</feature>
<reference evidence="3 4" key="1">
    <citation type="submission" date="2017-07" db="EMBL/GenBank/DDBJ databases">
        <title>Leptospira spp. isolated from tropical soils.</title>
        <authorList>
            <person name="Thibeaux R."/>
            <person name="Iraola G."/>
            <person name="Ferres I."/>
            <person name="Bierque E."/>
            <person name="Girault D."/>
            <person name="Soupe-Gilbert M.-E."/>
            <person name="Picardeau M."/>
            <person name="Goarant C."/>
        </authorList>
    </citation>
    <scope>NUCLEOTIDE SEQUENCE [LARGE SCALE GENOMIC DNA]</scope>
    <source>
        <strain evidence="3 4">MCA1-C-A1</strain>
    </source>
</reference>
<name>A0A2M9XDL8_9LEPT</name>
<sequence>MKLKIFLGVILAVLVSGIGYFYYLGAFDTVHVKEESLGPFYVLSHDRLGSYRNVGETFEAIQKEFPEKGLKNYKLFGIYKDNPKMVPEEKLRCEVGALFSAPITEIPSGFSLPLKYKVIEKKRYLTADFPVKSFVSIFLGIFKVYPELTKSCVEKGCDMNGKASMEIYEPIVERQTKYLFPLDSPGFD</sequence>
<evidence type="ECO:0000313" key="4">
    <source>
        <dbReference type="Proteomes" id="UP000232196"/>
    </source>
</evidence>
<feature type="transmembrane region" description="Helical" evidence="1">
    <location>
        <begin position="5"/>
        <end position="23"/>
    </location>
</feature>
<dbReference type="SMART" id="SM00871">
    <property type="entry name" value="AraC_E_bind"/>
    <property type="match status" value="1"/>
</dbReference>